<feature type="binding site" evidence="3">
    <location>
        <position position="109"/>
    </location>
    <ligand>
        <name>substrate</name>
    </ligand>
</feature>
<dbReference type="EMBL" id="JABANE010000027">
    <property type="protein sequence ID" value="NME68665.1"/>
    <property type="molecule type" value="Genomic_DNA"/>
</dbReference>
<reference evidence="5 6" key="1">
    <citation type="submission" date="2020-04" db="EMBL/GenBank/DDBJ databases">
        <title>Flammeovirga sp. SR4, a novel species isolated from seawater.</title>
        <authorList>
            <person name="Wang X."/>
        </authorList>
    </citation>
    <scope>NUCLEOTIDE SEQUENCE [LARGE SCALE GENOMIC DNA]</scope>
    <source>
        <strain evidence="5 6">ATCC 23126</strain>
    </source>
</reference>
<keyword evidence="3" id="KW-0479">Metal-binding</keyword>
<dbReference type="PRINTS" id="PR01790">
    <property type="entry name" value="SMP30FAMILY"/>
</dbReference>
<dbReference type="AlphaFoldDB" id="A0A7X9P3C1"/>
<evidence type="ECO:0000256" key="2">
    <source>
        <dbReference type="PIRSR" id="PIRSR605511-1"/>
    </source>
</evidence>
<dbReference type="InterPro" id="IPR013658">
    <property type="entry name" value="SGL"/>
</dbReference>
<evidence type="ECO:0000256" key="3">
    <source>
        <dbReference type="PIRSR" id="PIRSR605511-2"/>
    </source>
</evidence>
<evidence type="ECO:0000313" key="5">
    <source>
        <dbReference type="EMBL" id="NME68665.1"/>
    </source>
</evidence>
<dbReference type="GO" id="GO:0019853">
    <property type="term" value="P:L-ascorbic acid biosynthetic process"/>
    <property type="evidence" value="ECO:0007669"/>
    <property type="project" value="TreeGrafter"/>
</dbReference>
<dbReference type="InterPro" id="IPR005511">
    <property type="entry name" value="SMP-30"/>
</dbReference>
<organism evidence="5 6">
    <name type="scientific">Flammeovirga aprica JL-4</name>
    <dbReference type="NCBI Taxonomy" id="694437"/>
    <lineage>
        <taxon>Bacteria</taxon>
        <taxon>Pseudomonadati</taxon>
        <taxon>Bacteroidota</taxon>
        <taxon>Cytophagia</taxon>
        <taxon>Cytophagales</taxon>
        <taxon>Flammeovirgaceae</taxon>
        <taxon>Flammeovirga</taxon>
    </lineage>
</organism>
<gene>
    <name evidence="5" type="ORF">HHU12_11900</name>
</gene>
<dbReference type="PANTHER" id="PTHR10907:SF47">
    <property type="entry name" value="REGUCALCIN"/>
    <property type="match status" value="1"/>
</dbReference>
<evidence type="ECO:0000313" key="6">
    <source>
        <dbReference type="Proteomes" id="UP000576082"/>
    </source>
</evidence>
<feature type="binding site" evidence="3">
    <location>
        <position position="107"/>
    </location>
    <ligand>
        <name>substrate</name>
    </ligand>
</feature>
<feature type="binding site" evidence="3">
    <location>
        <position position="155"/>
    </location>
    <ligand>
        <name>a divalent metal cation</name>
        <dbReference type="ChEBI" id="CHEBI:60240"/>
    </ligand>
</feature>
<dbReference type="Pfam" id="PF08450">
    <property type="entry name" value="SGL"/>
    <property type="match status" value="1"/>
</dbReference>
<feature type="domain" description="SMP-30/Gluconolactonase/LRE-like region" evidence="4">
    <location>
        <begin position="22"/>
        <end position="262"/>
    </location>
</feature>
<keyword evidence="3" id="KW-0862">Zinc</keyword>
<protein>
    <submittedName>
        <fullName evidence="5">SMP-30/gluconolactonase/LRE family protein</fullName>
    </submittedName>
</protein>
<comment type="similarity">
    <text evidence="1">Belongs to the SMP-30/CGR1 family.</text>
</comment>
<dbReference type="SUPFAM" id="SSF63829">
    <property type="entry name" value="Calcium-dependent phosphotriesterase"/>
    <property type="match status" value="1"/>
</dbReference>
<evidence type="ECO:0000259" key="4">
    <source>
        <dbReference type="Pfam" id="PF08450"/>
    </source>
</evidence>
<accession>A0A7X9P3C1</accession>
<feature type="binding site" evidence="3">
    <location>
        <position position="203"/>
    </location>
    <ligand>
        <name>a divalent metal cation</name>
        <dbReference type="ChEBI" id="CHEBI:60240"/>
    </ligand>
</feature>
<feature type="active site" description="Proton donor/acceptor" evidence="2">
    <location>
        <position position="203"/>
    </location>
</feature>
<dbReference type="Gene3D" id="2.120.10.30">
    <property type="entry name" value="TolB, C-terminal domain"/>
    <property type="match status" value="1"/>
</dbReference>
<comment type="caution">
    <text evidence="5">The sequence shown here is derived from an EMBL/GenBank/DDBJ whole genome shotgun (WGS) entry which is preliminary data.</text>
</comment>
<dbReference type="GO" id="GO:0004341">
    <property type="term" value="F:gluconolactonase activity"/>
    <property type="evidence" value="ECO:0007669"/>
    <property type="project" value="TreeGrafter"/>
</dbReference>
<dbReference type="Proteomes" id="UP000576082">
    <property type="component" value="Unassembled WGS sequence"/>
</dbReference>
<dbReference type="InterPro" id="IPR011042">
    <property type="entry name" value="6-blade_b-propeller_TolB-like"/>
</dbReference>
<proteinExistence type="inferred from homology"/>
<dbReference type="PANTHER" id="PTHR10907">
    <property type="entry name" value="REGUCALCIN"/>
    <property type="match status" value="1"/>
</dbReference>
<dbReference type="RefSeq" id="WP_169656965.1">
    <property type="nucleotide sequence ID" value="NZ_JABANE010000027.1"/>
</dbReference>
<sequence length="296" mass="33588">MQAVINRKIESLECLWVIPATLGEGPLWVEHEQAIYWLDIVEKKVHRYSTFNQSKKSWQLSFELTSLAFRENGGFIGTVRDGFAFIDFENDDYKMIQSLEEHLPENRFNDGKVDTYGNFWAGSMDEKEKKASGSLYRLGPDGKVAHLDSDYIITNGPAFSPDGKTLYHNDTIKRVIYAYDIEDESIKNRRVLYQLNDPEGYPDGLTVDADGNLWQCSFAGARITKLSPQGEVLEVYEMPVPNITSCTFGGEHLDTLYITTARYLMTDEDKQEFPLAGSLFAFKPGVKGLPTSLVQY</sequence>
<comment type="cofactor">
    <cofactor evidence="3">
        <name>Zn(2+)</name>
        <dbReference type="ChEBI" id="CHEBI:29105"/>
    </cofactor>
    <text evidence="3">Binds 1 divalent metal cation per subunit.</text>
</comment>
<feature type="binding site" evidence="3">
    <location>
        <position position="24"/>
    </location>
    <ligand>
        <name>a divalent metal cation</name>
        <dbReference type="ChEBI" id="CHEBI:60240"/>
    </ligand>
</feature>
<name>A0A7X9P3C1_9BACT</name>
<evidence type="ECO:0000256" key="1">
    <source>
        <dbReference type="ARBA" id="ARBA00008853"/>
    </source>
</evidence>
<keyword evidence="6" id="KW-1185">Reference proteome</keyword>
<dbReference type="GO" id="GO:0005509">
    <property type="term" value="F:calcium ion binding"/>
    <property type="evidence" value="ECO:0007669"/>
    <property type="project" value="TreeGrafter"/>
</dbReference>